<sequence length="44" mass="4946">EVSGQPMSSRVSPDSDSLFVSGRQPGWRRFSTMWIVNLPPRSPL</sequence>
<name>F3CAQ5_PSESG</name>
<reference evidence="1 2" key="1">
    <citation type="journal article" date="2011" name="PLoS Pathog.">
        <title>Dynamic evolution of pathogenicity revealed by sequencing and comparative genomics of 19 Pseudomonas syringae isolates.</title>
        <authorList>
            <person name="Baltrus D.A."/>
            <person name="Nishimura M.T."/>
            <person name="Romanchuk A."/>
            <person name="Chang J.H."/>
            <person name="Mukhtar M.S."/>
            <person name="Cherkis K."/>
            <person name="Roach J."/>
            <person name="Grant S.R."/>
            <person name="Jones C.D."/>
            <person name="Dangl J.L."/>
        </authorList>
    </citation>
    <scope>NUCLEOTIDE SEQUENCE [LARGE SCALE GENOMIC DNA]</scope>
    <source>
        <strain evidence="2">race 4</strain>
    </source>
</reference>
<evidence type="ECO:0000313" key="2">
    <source>
        <dbReference type="Proteomes" id="UP000005466"/>
    </source>
</evidence>
<dbReference type="AlphaFoldDB" id="F3CAQ5"/>
<dbReference type="Proteomes" id="UP000005466">
    <property type="component" value="Unassembled WGS sequence"/>
</dbReference>
<gene>
    <name evidence="1" type="ORF">Pgy4_25153</name>
</gene>
<accession>F3CAQ5</accession>
<dbReference type="EMBL" id="ADWY01001214">
    <property type="protein sequence ID" value="EGH16347.1"/>
    <property type="molecule type" value="Genomic_DNA"/>
</dbReference>
<evidence type="ECO:0000313" key="1">
    <source>
        <dbReference type="EMBL" id="EGH16347.1"/>
    </source>
</evidence>
<organism evidence="1 2">
    <name type="scientific">Pseudomonas savastanoi pv. glycinea str. race 4</name>
    <dbReference type="NCBI Taxonomy" id="875330"/>
    <lineage>
        <taxon>Bacteria</taxon>
        <taxon>Pseudomonadati</taxon>
        <taxon>Pseudomonadota</taxon>
        <taxon>Gammaproteobacteria</taxon>
        <taxon>Pseudomonadales</taxon>
        <taxon>Pseudomonadaceae</taxon>
        <taxon>Pseudomonas</taxon>
    </lineage>
</organism>
<dbReference type="BioCyc" id="PSYR875330:G11XH-4838-MONOMER"/>
<dbReference type="PATRIC" id="fig|875330.6.peg.4268"/>
<proteinExistence type="predicted"/>
<dbReference type="HOGENOM" id="CLU_3226582_0_0_6"/>
<comment type="caution">
    <text evidence="1">The sequence shown here is derived from an EMBL/GenBank/DDBJ whole genome shotgun (WGS) entry which is preliminary data.</text>
</comment>
<feature type="non-terminal residue" evidence="1">
    <location>
        <position position="1"/>
    </location>
</feature>
<protein>
    <submittedName>
        <fullName evidence="1">Uncharacterized protein</fullName>
    </submittedName>
</protein>